<evidence type="ECO:0000256" key="2">
    <source>
        <dbReference type="SAM" id="SignalP"/>
    </source>
</evidence>
<reference evidence="3" key="1">
    <citation type="submission" date="2023-07" db="EMBL/GenBank/DDBJ databases">
        <title>Chromosome-level genome assembly of Artemia franciscana.</title>
        <authorList>
            <person name="Jo E."/>
        </authorList>
    </citation>
    <scope>NUCLEOTIDE SEQUENCE</scope>
    <source>
        <tissue evidence="3">Whole body</tissue>
    </source>
</reference>
<organism evidence="3 4">
    <name type="scientific">Artemia franciscana</name>
    <name type="common">Brine shrimp</name>
    <name type="synonym">Artemia sanfranciscana</name>
    <dbReference type="NCBI Taxonomy" id="6661"/>
    <lineage>
        <taxon>Eukaryota</taxon>
        <taxon>Metazoa</taxon>
        <taxon>Ecdysozoa</taxon>
        <taxon>Arthropoda</taxon>
        <taxon>Crustacea</taxon>
        <taxon>Branchiopoda</taxon>
        <taxon>Anostraca</taxon>
        <taxon>Artemiidae</taxon>
        <taxon>Artemia</taxon>
    </lineage>
</organism>
<keyword evidence="4" id="KW-1185">Reference proteome</keyword>
<evidence type="ECO:0000256" key="1">
    <source>
        <dbReference type="SAM" id="MobiDB-lite"/>
    </source>
</evidence>
<feature type="region of interest" description="Disordered" evidence="1">
    <location>
        <begin position="390"/>
        <end position="416"/>
    </location>
</feature>
<feature type="chain" id="PRO_5041689165" evidence="2">
    <location>
        <begin position="25"/>
        <end position="787"/>
    </location>
</feature>
<feature type="compositionally biased region" description="Acidic residues" evidence="1">
    <location>
        <begin position="275"/>
        <end position="284"/>
    </location>
</feature>
<evidence type="ECO:0000313" key="3">
    <source>
        <dbReference type="EMBL" id="KAK2725452.1"/>
    </source>
</evidence>
<accession>A0AA88IPL4</accession>
<proteinExistence type="predicted"/>
<protein>
    <submittedName>
        <fullName evidence="3">Uncharacterized protein</fullName>
    </submittedName>
</protein>
<feature type="signal peptide" evidence="2">
    <location>
        <begin position="1"/>
        <end position="24"/>
    </location>
</feature>
<dbReference type="AlphaFoldDB" id="A0AA88IPL4"/>
<sequence>MIMIGKNILVFAALCAVTLQHLNAAPQYRFRPQWRYDEIELHYNNPSPYKTGEFDPLNINQDYGSRVYQPPYTPVEVDSNENNLDNDIAHGFDTNERPAIIPAAIPERVDEQQMENDTPVVNPALIPEPKYEQIVGDTDRQKDLLEKNAFDNAPIAASAAIVPELALQEDETSAGITFSEEDTIAHEFNINNSPAAVLATLPEQFDDQQMENDTPIAVSALVPEPIYEQEAVDVDQQKDAMEENTFDNIPVAALAAIVPELDLQEDQPSARTTFSEEDDSDESEEIDPFAIFQQSFEDVAADDVARSGFVANEDEIEEAETKSNIVVAAEANNSKKVTEAENDENQVNDVTKNIESIADAEKEAESNVHELPLQEDEPNAGITFSEEDNIGNTFNTNDSPAVMQPTLPDPVNEQQAENDPPMAVLVLVPEPINEQEEANADQQRNTMEGNAFDDIPVTAPVAIVPEMDLQEDEPSTRTTLSEEDDSDESQEIFPFAISQQSSEESNEVAADDVARSTIIANKDEIEEAKTKSNIAVAAEVNNIIKLIETENDENQVNDVTENVEISADAEKGFEPIDEARLAESQTEISFNEEAINDFDATEPSNVFSQVNLDEKNSEFNINNLEEGAEKISDLSPLNDAQINIENVDLSSNIAEDTTEADESLLMRSSIKNTDAEPEIDVNQDEVAADETSGDNDFAVEEAGSFTSDAILADQGSGDAAIAFDAVENMEDSTELPDTLFRKQNSEQLSANDATETTVLLSQDVADFEFNPINVNADDGTENATEAV</sequence>
<dbReference type="EMBL" id="JAVRJZ010000002">
    <property type="protein sequence ID" value="KAK2725452.1"/>
    <property type="molecule type" value="Genomic_DNA"/>
</dbReference>
<dbReference type="Proteomes" id="UP001187531">
    <property type="component" value="Unassembled WGS sequence"/>
</dbReference>
<keyword evidence="2" id="KW-0732">Signal</keyword>
<evidence type="ECO:0000313" key="4">
    <source>
        <dbReference type="Proteomes" id="UP001187531"/>
    </source>
</evidence>
<comment type="caution">
    <text evidence="3">The sequence shown here is derived from an EMBL/GenBank/DDBJ whole genome shotgun (WGS) entry which is preliminary data.</text>
</comment>
<feature type="region of interest" description="Disordered" evidence="1">
    <location>
        <begin position="264"/>
        <end position="284"/>
    </location>
</feature>
<feature type="region of interest" description="Disordered" evidence="1">
    <location>
        <begin position="470"/>
        <end position="489"/>
    </location>
</feature>
<name>A0AA88IPL4_ARTSF</name>
<feature type="compositionally biased region" description="Polar residues" evidence="1">
    <location>
        <begin position="390"/>
        <end position="399"/>
    </location>
</feature>
<gene>
    <name evidence="3" type="ORF">QYM36_000067</name>
</gene>